<evidence type="ECO:0000313" key="2">
    <source>
        <dbReference type="EMBL" id="KXS30596.1"/>
    </source>
</evidence>
<protein>
    <submittedName>
        <fullName evidence="2">Uncharacterized protein</fullName>
    </submittedName>
</protein>
<gene>
    <name evidence="2" type="ORF">AWT59_3273</name>
</gene>
<reference evidence="2 3" key="2">
    <citation type="submission" date="2016-03" db="EMBL/GenBank/DDBJ databases">
        <title>New uncultured bacterium of the family Gallionellaceae from acid mine drainage: description and reconstruction of genome based on metagenomic analysis of microbial community.</title>
        <authorList>
            <person name="Kadnikov V."/>
            <person name="Ivasenko D."/>
            <person name="Beletsky A."/>
            <person name="Mardanov A."/>
            <person name="Danilova E."/>
            <person name="Pimenov N."/>
            <person name="Karnachuk O."/>
            <person name="Ravin N."/>
        </authorList>
    </citation>
    <scope>NUCLEOTIDE SEQUENCE [LARGE SCALE GENOMIC DNA]</scope>
    <source>
        <strain evidence="2">ShG14-8</strain>
    </source>
</reference>
<dbReference type="AlphaFoldDB" id="A0A139BNL2"/>
<dbReference type="Proteomes" id="UP000070578">
    <property type="component" value="Unassembled WGS sequence"/>
</dbReference>
<evidence type="ECO:0000313" key="3">
    <source>
        <dbReference type="Proteomes" id="UP000070578"/>
    </source>
</evidence>
<feature type="coiled-coil region" evidence="1">
    <location>
        <begin position="7"/>
        <end position="34"/>
    </location>
</feature>
<name>A0A139BNL2_9PROT</name>
<accession>A0A139BNL2</accession>
<organism evidence="2 3">
    <name type="scientific">Candidatus Gallionella acididurans</name>
    <dbReference type="NCBI Taxonomy" id="1796491"/>
    <lineage>
        <taxon>Bacteria</taxon>
        <taxon>Pseudomonadati</taxon>
        <taxon>Pseudomonadota</taxon>
        <taxon>Betaproteobacteria</taxon>
        <taxon>Nitrosomonadales</taxon>
        <taxon>Gallionellaceae</taxon>
        <taxon>Gallionella</taxon>
    </lineage>
</organism>
<comment type="caution">
    <text evidence="2">The sequence shown here is derived from an EMBL/GenBank/DDBJ whole genome shotgun (WGS) entry which is preliminary data.</text>
</comment>
<reference evidence="2 3" key="1">
    <citation type="submission" date="2016-02" db="EMBL/GenBank/DDBJ databases">
        <authorList>
            <person name="Wen L."/>
            <person name="He K."/>
            <person name="Yang H."/>
        </authorList>
    </citation>
    <scope>NUCLEOTIDE SEQUENCE [LARGE SCALE GENOMIC DNA]</scope>
    <source>
        <strain evidence="2">ShG14-8</strain>
    </source>
</reference>
<keyword evidence="1" id="KW-0175">Coiled coil</keyword>
<sequence>MLKIYTMLITYESLKKAEREIREISEEIKSLSGGDFKISLRTSESMLLLFTSEVPPTDLKARMKGLAYGAARYVLFSVDELHVGFLEPHVIEWLALRLHQSKKS</sequence>
<proteinExistence type="predicted"/>
<evidence type="ECO:0000256" key="1">
    <source>
        <dbReference type="SAM" id="Coils"/>
    </source>
</evidence>
<dbReference type="EMBL" id="LSLI01000190">
    <property type="protein sequence ID" value="KXS30596.1"/>
    <property type="molecule type" value="Genomic_DNA"/>
</dbReference>